<dbReference type="EMBL" id="FJOG01000015">
    <property type="protein sequence ID" value="CZR60156.1"/>
    <property type="molecule type" value="Genomic_DNA"/>
</dbReference>
<feature type="chain" id="PRO_5012340601" description="Mid2 domain-containing protein" evidence="7">
    <location>
        <begin position="22"/>
        <end position="241"/>
    </location>
</feature>
<feature type="compositionally biased region" description="Low complexity" evidence="5">
    <location>
        <begin position="122"/>
        <end position="144"/>
    </location>
</feature>
<gene>
    <name evidence="8" type="ORF">PAC_10052</name>
</gene>
<dbReference type="AlphaFoldDB" id="A0A1L7X569"/>
<feature type="region of interest" description="Disordered" evidence="5">
    <location>
        <begin position="108"/>
        <end position="144"/>
    </location>
</feature>
<evidence type="ECO:0000313" key="9">
    <source>
        <dbReference type="Proteomes" id="UP000184330"/>
    </source>
</evidence>
<feature type="signal peptide" evidence="7">
    <location>
        <begin position="1"/>
        <end position="21"/>
    </location>
</feature>
<dbReference type="InterPro" id="IPR051694">
    <property type="entry name" value="Immunoregulatory_rcpt-like"/>
</dbReference>
<name>A0A1L7X569_9HELO</name>
<dbReference type="PANTHER" id="PTHR15549">
    <property type="entry name" value="PAIRED IMMUNOGLOBULIN-LIKE TYPE 2 RECEPTOR"/>
    <property type="match status" value="1"/>
</dbReference>
<reference evidence="8 9" key="1">
    <citation type="submission" date="2016-03" db="EMBL/GenBank/DDBJ databases">
        <authorList>
            <person name="Ploux O."/>
        </authorList>
    </citation>
    <scope>NUCLEOTIDE SEQUENCE [LARGE SCALE GENOMIC DNA]</scope>
    <source>
        <strain evidence="8 9">UAMH 11012</strain>
    </source>
</reference>
<evidence type="ECO:0000256" key="4">
    <source>
        <dbReference type="ARBA" id="ARBA00023136"/>
    </source>
</evidence>
<comment type="subcellular location">
    <subcellularLocation>
        <location evidence="1">Membrane</location>
        <topology evidence="1">Single-pass membrane protein</topology>
    </subcellularLocation>
</comment>
<evidence type="ECO:0008006" key="10">
    <source>
        <dbReference type="Google" id="ProtNLM"/>
    </source>
</evidence>
<keyword evidence="7" id="KW-0732">Signal</keyword>
<dbReference type="PANTHER" id="PTHR15549:SF6">
    <property type="entry name" value="MID2 DOMAIN-CONTAINING PROTEIN"/>
    <property type="match status" value="1"/>
</dbReference>
<evidence type="ECO:0000256" key="1">
    <source>
        <dbReference type="ARBA" id="ARBA00004167"/>
    </source>
</evidence>
<feature type="compositionally biased region" description="Polar residues" evidence="5">
    <location>
        <begin position="108"/>
        <end position="121"/>
    </location>
</feature>
<feature type="region of interest" description="Disordered" evidence="5">
    <location>
        <begin position="206"/>
        <end position="225"/>
    </location>
</feature>
<sequence length="241" mass="25213">MAPISYLLLAICCILLSLSVATDYHGVTQQLSHRQALPPQYPASNHISNHTSELRENVSPFNGSELVQLKCPNISSCYFDLRPNTSYGYGANSPSLNVLATARATPSTVSLPDSASTNASETGSASSDGTPGSTPSSYSGSSSGLSTGAKAGIGVGVALGVILIAAAAGFFLLRRRKTKSAVNGNAGSVPPAYGVEEVKYPQNEQYGQANYPPQTPAQQYHEVSSDATYEMPAGEARHELR</sequence>
<protein>
    <recommendedName>
        <fullName evidence="10">Mid2 domain-containing protein</fullName>
    </recommendedName>
</protein>
<evidence type="ECO:0000256" key="5">
    <source>
        <dbReference type="SAM" id="MobiDB-lite"/>
    </source>
</evidence>
<keyword evidence="4 6" id="KW-0472">Membrane</keyword>
<dbReference type="STRING" id="576137.A0A1L7X569"/>
<feature type="transmembrane region" description="Helical" evidence="6">
    <location>
        <begin position="151"/>
        <end position="173"/>
    </location>
</feature>
<evidence type="ECO:0000256" key="6">
    <source>
        <dbReference type="SAM" id="Phobius"/>
    </source>
</evidence>
<keyword evidence="9" id="KW-1185">Reference proteome</keyword>
<accession>A0A1L7X569</accession>
<evidence type="ECO:0000256" key="3">
    <source>
        <dbReference type="ARBA" id="ARBA00022989"/>
    </source>
</evidence>
<evidence type="ECO:0000256" key="7">
    <source>
        <dbReference type="SAM" id="SignalP"/>
    </source>
</evidence>
<dbReference type="GO" id="GO:0071944">
    <property type="term" value="C:cell periphery"/>
    <property type="evidence" value="ECO:0007669"/>
    <property type="project" value="UniProtKB-ARBA"/>
</dbReference>
<evidence type="ECO:0000256" key="2">
    <source>
        <dbReference type="ARBA" id="ARBA00022692"/>
    </source>
</evidence>
<organism evidence="8 9">
    <name type="scientific">Phialocephala subalpina</name>
    <dbReference type="NCBI Taxonomy" id="576137"/>
    <lineage>
        <taxon>Eukaryota</taxon>
        <taxon>Fungi</taxon>
        <taxon>Dikarya</taxon>
        <taxon>Ascomycota</taxon>
        <taxon>Pezizomycotina</taxon>
        <taxon>Leotiomycetes</taxon>
        <taxon>Helotiales</taxon>
        <taxon>Mollisiaceae</taxon>
        <taxon>Phialocephala</taxon>
        <taxon>Phialocephala fortinii species complex</taxon>
    </lineage>
</organism>
<dbReference type="OrthoDB" id="5367645at2759"/>
<proteinExistence type="predicted"/>
<keyword evidence="2 6" id="KW-0812">Transmembrane</keyword>
<dbReference type="Proteomes" id="UP000184330">
    <property type="component" value="Unassembled WGS sequence"/>
</dbReference>
<keyword evidence="3 6" id="KW-1133">Transmembrane helix</keyword>
<dbReference type="GO" id="GO:0016020">
    <property type="term" value="C:membrane"/>
    <property type="evidence" value="ECO:0007669"/>
    <property type="project" value="UniProtKB-SubCell"/>
</dbReference>
<evidence type="ECO:0000313" key="8">
    <source>
        <dbReference type="EMBL" id="CZR60156.1"/>
    </source>
</evidence>